<protein>
    <submittedName>
        <fullName evidence="2">Uncharacterized protein</fullName>
    </submittedName>
</protein>
<dbReference type="KEGG" id="tdf:H9L22_09095"/>
<proteinExistence type="predicted"/>
<gene>
    <name evidence="2" type="ORF">H9L22_09095</name>
</gene>
<dbReference type="EMBL" id="CP060789">
    <property type="protein sequence ID" value="QNP57362.1"/>
    <property type="molecule type" value="Genomic_DNA"/>
</dbReference>
<accession>A0A7H0H9Z6</accession>
<reference evidence="2 3" key="1">
    <citation type="submission" date="2020-08" db="EMBL/GenBank/DDBJ databases">
        <title>Genome sequence of Tessaracoccus defluvii JCM 17540T.</title>
        <authorList>
            <person name="Hyun D.-W."/>
            <person name="Bae J.-W."/>
        </authorList>
    </citation>
    <scope>NUCLEOTIDE SEQUENCE [LARGE SCALE GENOMIC DNA]</scope>
    <source>
        <strain evidence="2 3">JCM 17540</strain>
    </source>
</reference>
<sequence length="48" mass="5328">MGWFSRFRKKDAATPAQEQPPTAQPTSADEDLSQVDARLRPSSWPPTA</sequence>
<evidence type="ECO:0000256" key="1">
    <source>
        <dbReference type="SAM" id="MobiDB-lite"/>
    </source>
</evidence>
<feature type="compositionally biased region" description="Low complexity" evidence="1">
    <location>
        <begin position="13"/>
        <end position="26"/>
    </location>
</feature>
<organism evidence="2 3">
    <name type="scientific">Tessaracoccus defluvii</name>
    <dbReference type="NCBI Taxonomy" id="1285901"/>
    <lineage>
        <taxon>Bacteria</taxon>
        <taxon>Bacillati</taxon>
        <taxon>Actinomycetota</taxon>
        <taxon>Actinomycetes</taxon>
        <taxon>Propionibacteriales</taxon>
        <taxon>Propionibacteriaceae</taxon>
        <taxon>Tessaracoccus</taxon>
    </lineage>
</organism>
<dbReference type="AlphaFoldDB" id="A0A7H0H9Z6"/>
<keyword evidence="3" id="KW-1185">Reference proteome</keyword>
<dbReference type="RefSeq" id="WP_187722451.1">
    <property type="nucleotide sequence ID" value="NZ_CP060789.1"/>
</dbReference>
<evidence type="ECO:0000313" key="2">
    <source>
        <dbReference type="EMBL" id="QNP57362.1"/>
    </source>
</evidence>
<dbReference type="Proteomes" id="UP000516117">
    <property type="component" value="Chromosome"/>
</dbReference>
<evidence type="ECO:0000313" key="3">
    <source>
        <dbReference type="Proteomes" id="UP000516117"/>
    </source>
</evidence>
<name>A0A7H0H9Z6_9ACTN</name>
<feature type="region of interest" description="Disordered" evidence="1">
    <location>
        <begin position="1"/>
        <end position="48"/>
    </location>
</feature>